<dbReference type="Gramene" id="TuG1812G0700006062.01.T01">
    <property type="protein sequence ID" value="TuG1812G0700006062.01.T01.cds401415"/>
    <property type="gene ID" value="TuG1812G0700006062.01"/>
</dbReference>
<reference evidence="1" key="2">
    <citation type="submission" date="2018-03" db="EMBL/GenBank/DDBJ databases">
        <title>The Triticum urartu genome reveals the dynamic nature of wheat genome evolution.</title>
        <authorList>
            <person name="Ling H."/>
            <person name="Ma B."/>
            <person name="Shi X."/>
            <person name="Liu H."/>
            <person name="Dong L."/>
            <person name="Sun H."/>
            <person name="Cao Y."/>
            <person name="Gao Q."/>
            <person name="Zheng S."/>
            <person name="Li Y."/>
            <person name="Yu Y."/>
            <person name="Du H."/>
            <person name="Qi M."/>
            <person name="Li Y."/>
            <person name="Yu H."/>
            <person name="Cui Y."/>
            <person name="Wang N."/>
            <person name="Chen C."/>
            <person name="Wu H."/>
            <person name="Zhao Y."/>
            <person name="Zhang J."/>
            <person name="Li Y."/>
            <person name="Zhou W."/>
            <person name="Zhang B."/>
            <person name="Hu W."/>
            <person name="Eijk M."/>
            <person name="Tang J."/>
            <person name="Witsenboer H."/>
            <person name="Zhao S."/>
            <person name="Li Z."/>
            <person name="Zhang A."/>
            <person name="Wang D."/>
            <person name="Liang C."/>
        </authorList>
    </citation>
    <scope>NUCLEOTIDE SEQUENCE [LARGE SCALE GENOMIC DNA]</scope>
    <source>
        <strain evidence="1">cv. G1812</strain>
    </source>
</reference>
<evidence type="ECO:0000313" key="1">
    <source>
        <dbReference type="EnsemblPlants" id="TuG1812G0700006062.01.T01.cds401415"/>
    </source>
</evidence>
<evidence type="ECO:0000313" key="2">
    <source>
        <dbReference type="Proteomes" id="UP000015106"/>
    </source>
</evidence>
<sequence>MFACVDQIMDMVDRFKMTRLPSWEMVSSTEVVFLTGLSLFPTHAGVNLGTALNHMPRYQLVVPSVWKKPSAYLPLPEMSLSLTASDWPAKMVSVAVEFAGVWMQESRVKTIRKGSMVNGGEGVQTT</sequence>
<keyword evidence="2" id="KW-1185">Reference proteome</keyword>
<reference evidence="1" key="3">
    <citation type="submission" date="2022-06" db="UniProtKB">
        <authorList>
            <consortium name="EnsemblPlants"/>
        </authorList>
    </citation>
    <scope>IDENTIFICATION</scope>
</reference>
<protein>
    <submittedName>
        <fullName evidence="1">Uncharacterized protein</fullName>
    </submittedName>
</protein>
<dbReference type="AlphaFoldDB" id="A0A8R7R9A4"/>
<accession>A0A8R7R9A4</accession>
<dbReference type="EnsemblPlants" id="TuG1812G0700006062.01.T01">
    <property type="protein sequence ID" value="TuG1812G0700006062.01.T01.cds401415"/>
    <property type="gene ID" value="TuG1812G0700006062.01"/>
</dbReference>
<name>A0A8R7R9A4_TRIUA</name>
<dbReference type="Proteomes" id="UP000015106">
    <property type="component" value="Chromosome 7"/>
</dbReference>
<gene>
    <name evidence="1" type="primary">LOC125522949</name>
</gene>
<proteinExistence type="predicted"/>
<organism evidence="1 2">
    <name type="scientific">Triticum urartu</name>
    <name type="common">Red wild einkorn</name>
    <name type="synonym">Crithodium urartu</name>
    <dbReference type="NCBI Taxonomy" id="4572"/>
    <lineage>
        <taxon>Eukaryota</taxon>
        <taxon>Viridiplantae</taxon>
        <taxon>Streptophyta</taxon>
        <taxon>Embryophyta</taxon>
        <taxon>Tracheophyta</taxon>
        <taxon>Spermatophyta</taxon>
        <taxon>Magnoliopsida</taxon>
        <taxon>Liliopsida</taxon>
        <taxon>Poales</taxon>
        <taxon>Poaceae</taxon>
        <taxon>BOP clade</taxon>
        <taxon>Pooideae</taxon>
        <taxon>Triticodae</taxon>
        <taxon>Triticeae</taxon>
        <taxon>Triticinae</taxon>
        <taxon>Triticum</taxon>
    </lineage>
</organism>
<reference evidence="2" key="1">
    <citation type="journal article" date="2013" name="Nature">
        <title>Draft genome of the wheat A-genome progenitor Triticum urartu.</title>
        <authorList>
            <person name="Ling H.Q."/>
            <person name="Zhao S."/>
            <person name="Liu D."/>
            <person name="Wang J."/>
            <person name="Sun H."/>
            <person name="Zhang C."/>
            <person name="Fan H."/>
            <person name="Li D."/>
            <person name="Dong L."/>
            <person name="Tao Y."/>
            <person name="Gao C."/>
            <person name="Wu H."/>
            <person name="Li Y."/>
            <person name="Cui Y."/>
            <person name="Guo X."/>
            <person name="Zheng S."/>
            <person name="Wang B."/>
            <person name="Yu K."/>
            <person name="Liang Q."/>
            <person name="Yang W."/>
            <person name="Lou X."/>
            <person name="Chen J."/>
            <person name="Feng M."/>
            <person name="Jian J."/>
            <person name="Zhang X."/>
            <person name="Luo G."/>
            <person name="Jiang Y."/>
            <person name="Liu J."/>
            <person name="Wang Z."/>
            <person name="Sha Y."/>
            <person name="Zhang B."/>
            <person name="Wu H."/>
            <person name="Tang D."/>
            <person name="Shen Q."/>
            <person name="Xue P."/>
            <person name="Zou S."/>
            <person name="Wang X."/>
            <person name="Liu X."/>
            <person name="Wang F."/>
            <person name="Yang Y."/>
            <person name="An X."/>
            <person name="Dong Z."/>
            <person name="Zhang K."/>
            <person name="Zhang X."/>
            <person name="Luo M.C."/>
            <person name="Dvorak J."/>
            <person name="Tong Y."/>
            <person name="Wang J."/>
            <person name="Yang H."/>
            <person name="Li Z."/>
            <person name="Wang D."/>
            <person name="Zhang A."/>
            <person name="Wang J."/>
        </authorList>
    </citation>
    <scope>NUCLEOTIDE SEQUENCE</scope>
    <source>
        <strain evidence="2">cv. G1812</strain>
    </source>
</reference>